<dbReference type="RefSeq" id="WP_253766637.1">
    <property type="nucleotide sequence ID" value="NZ_JAMTCK010000001.1"/>
</dbReference>
<dbReference type="InterPro" id="IPR036513">
    <property type="entry name" value="STAS_dom_sf"/>
</dbReference>
<accession>A0AAE3G8X4</accession>
<evidence type="ECO:0000256" key="2">
    <source>
        <dbReference type="RuleBase" id="RU003749"/>
    </source>
</evidence>
<dbReference type="NCBIfam" id="TIGR00377">
    <property type="entry name" value="ant_ant_sig"/>
    <property type="match status" value="1"/>
</dbReference>
<feature type="compositionally biased region" description="Low complexity" evidence="3">
    <location>
        <begin position="22"/>
        <end position="33"/>
    </location>
</feature>
<dbReference type="InterPro" id="IPR002645">
    <property type="entry name" value="STAS_dom"/>
</dbReference>
<dbReference type="EMBL" id="JAMTCK010000001">
    <property type="protein sequence ID" value="MCP2163735.1"/>
    <property type="molecule type" value="Genomic_DNA"/>
</dbReference>
<dbReference type="PROSITE" id="PS50801">
    <property type="entry name" value="STAS"/>
    <property type="match status" value="1"/>
</dbReference>
<dbReference type="CDD" id="cd07043">
    <property type="entry name" value="STAS_anti-anti-sigma_factors"/>
    <property type="match status" value="1"/>
</dbReference>
<comment type="caution">
    <text evidence="5">The sequence shown here is derived from an EMBL/GenBank/DDBJ whole genome shotgun (WGS) entry which is preliminary data.</text>
</comment>
<dbReference type="Proteomes" id="UP001206128">
    <property type="component" value="Unassembled WGS sequence"/>
</dbReference>
<dbReference type="Gene3D" id="3.30.750.24">
    <property type="entry name" value="STAS domain"/>
    <property type="match status" value="1"/>
</dbReference>
<keyword evidence="6" id="KW-1185">Reference proteome</keyword>
<dbReference type="SUPFAM" id="SSF52091">
    <property type="entry name" value="SpoIIaa-like"/>
    <property type="match status" value="1"/>
</dbReference>
<feature type="region of interest" description="Disordered" evidence="3">
    <location>
        <begin position="157"/>
        <end position="183"/>
    </location>
</feature>
<evidence type="ECO:0000256" key="3">
    <source>
        <dbReference type="SAM" id="MobiDB-lite"/>
    </source>
</evidence>
<dbReference type="PANTHER" id="PTHR33495">
    <property type="entry name" value="ANTI-SIGMA FACTOR ANTAGONIST TM_1081-RELATED-RELATED"/>
    <property type="match status" value="1"/>
</dbReference>
<feature type="compositionally biased region" description="Low complexity" evidence="3">
    <location>
        <begin position="162"/>
        <end position="177"/>
    </location>
</feature>
<name>A0AAE3G8X4_9PSEU</name>
<comment type="similarity">
    <text evidence="1 2">Belongs to the anti-sigma-factor antagonist family.</text>
</comment>
<proteinExistence type="inferred from homology"/>
<dbReference type="Pfam" id="PF01740">
    <property type="entry name" value="STAS"/>
    <property type="match status" value="1"/>
</dbReference>
<reference evidence="5" key="1">
    <citation type="submission" date="2022-06" db="EMBL/GenBank/DDBJ databases">
        <title>Genomic Encyclopedia of Archaeal and Bacterial Type Strains, Phase II (KMG-II): from individual species to whole genera.</title>
        <authorList>
            <person name="Goeker M."/>
        </authorList>
    </citation>
    <scope>NUCLEOTIDE SEQUENCE</scope>
    <source>
        <strain evidence="5">DSM 43935</strain>
    </source>
</reference>
<dbReference type="PANTHER" id="PTHR33495:SF2">
    <property type="entry name" value="ANTI-SIGMA FACTOR ANTAGONIST TM_1081-RELATED"/>
    <property type="match status" value="1"/>
</dbReference>
<gene>
    <name evidence="5" type="ORF">LX83_000575</name>
</gene>
<evidence type="ECO:0000313" key="6">
    <source>
        <dbReference type="Proteomes" id="UP001206128"/>
    </source>
</evidence>
<dbReference type="GO" id="GO:0043856">
    <property type="term" value="F:anti-sigma factor antagonist activity"/>
    <property type="evidence" value="ECO:0007669"/>
    <property type="project" value="InterPro"/>
</dbReference>
<feature type="domain" description="STAS" evidence="4">
    <location>
        <begin position="54"/>
        <end position="153"/>
    </location>
</feature>
<evidence type="ECO:0000259" key="4">
    <source>
        <dbReference type="PROSITE" id="PS50801"/>
    </source>
</evidence>
<sequence>MPVRDVNVHSAWRHNMPPPAGAPHAAGQATGPATDYSDYGPQAVTIDIARDPRNVVLVRVRGDIDMLGAPPLRDCLAEQLEACSGLVVDLDGVTFFGSSGLAVLVHTMHHAACRGVPWRVVARSRLVTRPLNTTGLDEQLPMCTDVDEALRAVAPTYDAKPDSSSSTVSVNDVVPDSTEPRQA</sequence>
<protein>
    <recommendedName>
        <fullName evidence="2">Anti-sigma factor antagonist</fullName>
    </recommendedName>
</protein>
<evidence type="ECO:0000256" key="1">
    <source>
        <dbReference type="ARBA" id="ARBA00009013"/>
    </source>
</evidence>
<feature type="region of interest" description="Disordered" evidence="3">
    <location>
        <begin position="1"/>
        <end position="36"/>
    </location>
</feature>
<organism evidence="5 6">
    <name type="scientific">Goodfellowiella coeruleoviolacea</name>
    <dbReference type="NCBI Taxonomy" id="334858"/>
    <lineage>
        <taxon>Bacteria</taxon>
        <taxon>Bacillati</taxon>
        <taxon>Actinomycetota</taxon>
        <taxon>Actinomycetes</taxon>
        <taxon>Pseudonocardiales</taxon>
        <taxon>Pseudonocardiaceae</taxon>
        <taxon>Goodfellowiella</taxon>
    </lineage>
</organism>
<evidence type="ECO:0000313" key="5">
    <source>
        <dbReference type="EMBL" id="MCP2163735.1"/>
    </source>
</evidence>
<dbReference type="InterPro" id="IPR003658">
    <property type="entry name" value="Anti-sigma_ant"/>
</dbReference>
<dbReference type="AlphaFoldDB" id="A0AAE3G8X4"/>